<dbReference type="GO" id="GO:0043564">
    <property type="term" value="C:Ku70:Ku80 complex"/>
    <property type="evidence" value="ECO:0007669"/>
    <property type="project" value="InterPro"/>
</dbReference>
<keyword evidence="5" id="KW-0227">DNA damage</keyword>
<protein>
    <recommendedName>
        <fullName evidence="3">ATP-dependent DNA helicase 2 subunit 1</fullName>
    </recommendedName>
</protein>
<proteinExistence type="inferred from homology"/>
<dbReference type="Pfam" id="PF02735">
    <property type="entry name" value="Ku"/>
    <property type="match status" value="1"/>
</dbReference>
<evidence type="ECO:0000256" key="6">
    <source>
        <dbReference type="ARBA" id="ARBA00022801"/>
    </source>
</evidence>
<dbReference type="SMART" id="SM00559">
    <property type="entry name" value="Ku78"/>
    <property type="match status" value="1"/>
</dbReference>
<dbReference type="GO" id="GO:0006303">
    <property type="term" value="P:double-strand break repair via nonhomologous end joining"/>
    <property type="evidence" value="ECO:0007669"/>
    <property type="project" value="InterPro"/>
</dbReference>
<dbReference type="Gene3D" id="1.10.1600.10">
    <property type="match status" value="1"/>
</dbReference>
<feature type="region of interest" description="Disordered" evidence="14">
    <location>
        <begin position="370"/>
        <end position="397"/>
    </location>
</feature>
<comment type="subunit">
    <text evidence="13">Heterodimer of a 70 kDa and a 80 kDa subunit.</text>
</comment>
<evidence type="ECO:0000256" key="13">
    <source>
        <dbReference type="ARBA" id="ARBA00065167"/>
    </source>
</evidence>
<dbReference type="PANTHER" id="PTHR12604">
    <property type="entry name" value="KU AUTOANTIGEN DNA HELICASE"/>
    <property type="match status" value="1"/>
</dbReference>
<dbReference type="InterPro" id="IPR027388">
    <property type="entry name" value="Ku70_bridge/pillars_dom_sf"/>
</dbReference>
<feature type="domain" description="Ku" evidence="15">
    <location>
        <begin position="128"/>
        <end position="275"/>
    </location>
</feature>
<dbReference type="CDD" id="cd00788">
    <property type="entry name" value="KU70"/>
    <property type="match status" value="1"/>
</dbReference>
<dbReference type="PANTHER" id="PTHR12604:SF2">
    <property type="entry name" value="X-RAY REPAIR CROSS-COMPLEMENTING PROTEIN 6"/>
    <property type="match status" value="1"/>
</dbReference>
<dbReference type="Gene3D" id="1.10.720.30">
    <property type="entry name" value="SAP domain"/>
    <property type="match status" value="1"/>
</dbReference>
<dbReference type="EMBL" id="MTYJ01000141">
    <property type="protein sequence ID" value="OQV12605.1"/>
    <property type="molecule type" value="Genomic_DNA"/>
</dbReference>
<comment type="subcellular location">
    <subcellularLocation>
        <location evidence="1">Nucleus</location>
    </subcellularLocation>
</comment>
<dbReference type="Gene3D" id="3.40.50.410">
    <property type="entry name" value="von Willebrand factor, type A domain"/>
    <property type="match status" value="1"/>
</dbReference>
<dbReference type="InterPro" id="IPR006164">
    <property type="entry name" value="DNA_bd_Ku70/Ku80"/>
</dbReference>
<evidence type="ECO:0000313" key="17">
    <source>
        <dbReference type="Proteomes" id="UP000192578"/>
    </source>
</evidence>
<comment type="similarity">
    <text evidence="2">Belongs to the ku70 family.</text>
</comment>
<keyword evidence="11" id="KW-0234">DNA repair</keyword>
<dbReference type="SUPFAM" id="SSF100939">
    <property type="entry name" value="SPOC domain-like"/>
    <property type="match status" value="1"/>
</dbReference>
<keyword evidence="7" id="KW-0347">Helicase</keyword>
<dbReference type="GO" id="GO:0003678">
    <property type="term" value="F:DNA helicase activity"/>
    <property type="evidence" value="ECO:0007669"/>
    <property type="project" value="InterPro"/>
</dbReference>
<organism evidence="16 17">
    <name type="scientific">Hypsibius exemplaris</name>
    <name type="common">Freshwater tardigrade</name>
    <dbReference type="NCBI Taxonomy" id="2072580"/>
    <lineage>
        <taxon>Eukaryota</taxon>
        <taxon>Metazoa</taxon>
        <taxon>Ecdysozoa</taxon>
        <taxon>Tardigrada</taxon>
        <taxon>Eutardigrada</taxon>
        <taxon>Parachela</taxon>
        <taxon>Hypsibioidea</taxon>
        <taxon>Hypsibiidae</taxon>
        <taxon>Hypsibius</taxon>
    </lineage>
</organism>
<evidence type="ECO:0000256" key="3">
    <source>
        <dbReference type="ARBA" id="ARBA00014630"/>
    </source>
</evidence>
<dbReference type="InterPro" id="IPR047087">
    <property type="entry name" value="KU70_core_dom"/>
</dbReference>
<evidence type="ECO:0000256" key="4">
    <source>
        <dbReference type="ARBA" id="ARBA00022741"/>
    </source>
</evidence>
<gene>
    <name evidence="16" type="ORF">BV898_13167</name>
</gene>
<evidence type="ECO:0000256" key="11">
    <source>
        <dbReference type="ARBA" id="ARBA00023204"/>
    </source>
</evidence>
<evidence type="ECO:0000256" key="10">
    <source>
        <dbReference type="ARBA" id="ARBA00023172"/>
    </source>
</evidence>
<evidence type="ECO:0000256" key="2">
    <source>
        <dbReference type="ARBA" id="ARBA00005240"/>
    </source>
</evidence>
<dbReference type="SUPFAM" id="SSF68906">
    <property type="entry name" value="SAP domain"/>
    <property type="match status" value="1"/>
</dbReference>
<keyword evidence="8" id="KW-0067">ATP-binding</keyword>
<keyword evidence="17" id="KW-1185">Reference proteome</keyword>
<evidence type="ECO:0000313" key="16">
    <source>
        <dbReference type="EMBL" id="OQV12605.1"/>
    </source>
</evidence>
<dbReference type="GO" id="GO:0006310">
    <property type="term" value="P:DNA recombination"/>
    <property type="evidence" value="ECO:0007669"/>
    <property type="project" value="UniProtKB-KW"/>
</dbReference>
<reference evidence="17" key="1">
    <citation type="submission" date="2017-01" db="EMBL/GenBank/DDBJ databases">
        <title>Comparative genomics of anhydrobiosis in the tardigrade Hypsibius dujardini.</title>
        <authorList>
            <person name="Yoshida Y."/>
            <person name="Koutsovoulos G."/>
            <person name="Laetsch D."/>
            <person name="Stevens L."/>
            <person name="Kumar S."/>
            <person name="Horikawa D."/>
            <person name="Ishino K."/>
            <person name="Komine S."/>
            <person name="Tomita M."/>
            <person name="Blaxter M."/>
            <person name="Arakawa K."/>
        </authorList>
    </citation>
    <scope>NUCLEOTIDE SEQUENCE [LARGE SCALE GENOMIC DNA]</scope>
    <source>
        <strain evidence="17">Z151</strain>
    </source>
</reference>
<keyword evidence="6" id="KW-0378">Hydrolase</keyword>
<evidence type="ECO:0000256" key="7">
    <source>
        <dbReference type="ARBA" id="ARBA00022806"/>
    </source>
</evidence>
<name>A0A1W0WBL1_HYPEX</name>
<keyword evidence="10" id="KW-0233">DNA recombination</keyword>
<dbReference type="InterPro" id="IPR036361">
    <property type="entry name" value="SAP_dom_sf"/>
</dbReference>
<dbReference type="GO" id="GO:0003684">
    <property type="term" value="F:damaged DNA binding"/>
    <property type="evidence" value="ECO:0007669"/>
    <property type="project" value="InterPro"/>
</dbReference>
<dbReference type="Gene3D" id="4.10.970.10">
    <property type="entry name" value="Ku70, bridge and pillars"/>
    <property type="match status" value="1"/>
</dbReference>
<accession>A0A1W0WBL1</accession>
<evidence type="ECO:0000256" key="12">
    <source>
        <dbReference type="ARBA" id="ARBA00023242"/>
    </source>
</evidence>
<evidence type="ECO:0000259" key="15">
    <source>
        <dbReference type="SMART" id="SM00559"/>
    </source>
</evidence>
<sequence>MLYAKQKASDNFEAGISMSLFALELQNGHFDPTKFWDDVIVAGSADDDDQRVAPMGDWEDLTALITRKDHSRRAMGNLSLILGEGLELSVSVFTLVRTANKPPAVKLWKKTNQQVEKPERMTMDEDSATVLMPTDMQKYMEFAGKKIFFKSEEIQAMKHFGSTGIRVIAFKSLDALKEKHHIRPAQFLYPNEGDIRGSTKLFIALLTKCLEKRVMAVCRYSPRENISPKLVGLVPQEEVLGEQGEQLTPAGFHIIFFPFADDFRGNNPAPKNAPVADEAQIAKARELVKKLKFPYSPEDFPNPALHTHLKNIQALALGEEIKTDEDGHRILNDFTDYTEPQTAGIERKVGKLLKEFISLVYPHGYDPEGAHTKKRVYEKKEPVTKRGPAAASQGTGADDIAQAAEAGNLKKYTLPILKEYCKSHKVKVEGSKKDDYIGAIETHLAGND</sequence>
<dbReference type="AlphaFoldDB" id="A0A1W0WBL1"/>
<evidence type="ECO:0000256" key="14">
    <source>
        <dbReference type="SAM" id="MobiDB-lite"/>
    </source>
</evidence>
<dbReference type="Gene3D" id="2.40.290.10">
    <property type="match status" value="1"/>
</dbReference>
<dbReference type="InterPro" id="IPR036465">
    <property type="entry name" value="vWFA_dom_sf"/>
</dbReference>
<evidence type="ECO:0000256" key="9">
    <source>
        <dbReference type="ARBA" id="ARBA00023125"/>
    </source>
</evidence>
<dbReference type="GO" id="GO:0016787">
    <property type="term" value="F:hydrolase activity"/>
    <property type="evidence" value="ECO:0007669"/>
    <property type="project" value="UniProtKB-KW"/>
</dbReference>
<keyword evidence="12" id="KW-0539">Nucleus</keyword>
<evidence type="ECO:0000256" key="5">
    <source>
        <dbReference type="ARBA" id="ARBA00022763"/>
    </source>
</evidence>
<dbReference type="Pfam" id="PF03730">
    <property type="entry name" value="Ku_C"/>
    <property type="match status" value="1"/>
</dbReference>
<dbReference type="GO" id="GO:0003690">
    <property type="term" value="F:double-stranded DNA binding"/>
    <property type="evidence" value="ECO:0007669"/>
    <property type="project" value="TreeGrafter"/>
</dbReference>
<dbReference type="NCBIfam" id="TIGR00578">
    <property type="entry name" value="ku70"/>
    <property type="match status" value="1"/>
</dbReference>
<dbReference type="FunFam" id="2.40.290.10:FF:000001">
    <property type="entry name" value="X-ray repair cross complementing 6"/>
    <property type="match status" value="1"/>
</dbReference>
<keyword evidence="9" id="KW-0238">DNA-binding</keyword>
<dbReference type="GO" id="GO:0042162">
    <property type="term" value="F:telomeric DNA binding"/>
    <property type="evidence" value="ECO:0007669"/>
    <property type="project" value="InterPro"/>
</dbReference>
<dbReference type="GO" id="GO:0000723">
    <property type="term" value="P:telomere maintenance"/>
    <property type="evidence" value="ECO:0007669"/>
    <property type="project" value="InterPro"/>
</dbReference>
<dbReference type="GO" id="GO:0005524">
    <property type="term" value="F:ATP binding"/>
    <property type="evidence" value="ECO:0007669"/>
    <property type="project" value="UniProtKB-KW"/>
</dbReference>
<evidence type="ECO:0000256" key="8">
    <source>
        <dbReference type="ARBA" id="ARBA00022840"/>
    </source>
</evidence>
<dbReference type="OrthoDB" id="3249161at2759"/>
<dbReference type="InterPro" id="IPR005160">
    <property type="entry name" value="Ku_C"/>
</dbReference>
<dbReference type="Proteomes" id="UP000192578">
    <property type="component" value="Unassembled WGS sequence"/>
</dbReference>
<evidence type="ECO:0000256" key="1">
    <source>
        <dbReference type="ARBA" id="ARBA00004123"/>
    </source>
</evidence>
<dbReference type="InterPro" id="IPR006165">
    <property type="entry name" value="Ku70"/>
</dbReference>
<comment type="caution">
    <text evidence="16">The sequence shown here is derived from an EMBL/GenBank/DDBJ whole genome shotgun (WGS) entry which is preliminary data.</text>
</comment>
<dbReference type="InterPro" id="IPR016194">
    <property type="entry name" value="SPOC-like_C_dom_sf"/>
</dbReference>
<keyword evidence="4" id="KW-0547">Nucleotide-binding</keyword>